<feature type="domain" description="Phosphodiester glycosidase" evidence="3">
    <location>
        <begin position="289"/>
        <end position="407"/>
    </location>
</feature>
<dbReference type="EMBL" id="BAAAHE010000029">
    <property type="protein sequence ID" value="GAA0627397.1"/>
    <property type="molecule type" value="Genomic_DNA"/>
</dbReference>
<protein>
    <recommendedName>
        <fullName evidence="3">Phosphodiester glycosidase domain-containing protein</fullName>
    </recommendedName>
</protein>
<reference evidence="5" key="1">
    <citation type="journal article" date="2019" name="Int. J. Syst. Evol. Microbiol.">
        <title>The Global Catalogue of Microorganisms (GCM) 10K type strain sequencing project: providing services to taxonomists for standard genome sequencing and annotation.</title>
        <authorList>
            <consortium name="The Broad Institute Genomics Platform"/>
            <consortium name="The Broad Institute Genome Sequencing Center for Infectious Disease"/>
            <person name="Wu L."/>
            <person name="Ma J."/>
        </authorList>
    </citation>
    <scope>NUCLEOTIDE SEQUENCE [LARGE SCALE GENOMIC DNA]</scope>
    <source>
        <strain evidence="5">JCM 10671</strain>
    </source>
</reference>
<evidence type="ECO:0000256" key="2">
    <source>
        <dbReference type="SAM" id="SignalP"/>
    </source>
</evidence>
<evidence type="ECO:0000313" key="5">
    <source>
        <dbReference type="Proteomes" id="UP001500957"/>
    </source>
</evidence>
<keyword evidence="5" id="KW-1185">Reference proteome</keyword>
<dbReference type="InterPro" id="IPR018711">
    <property type="entry name" value="NAGPA"/>
</dbReference>
<dbReference type="PANTHER" id="PTHR40446">
    <property type="entry name" value="N-ACETYLGLUCOSAMINE-1-PHOSPHODIESTER ALPHA-N-ACETYLGLUCOSAMINIDASE"/>
    <property type="match status" value="1"/>
</dbReference>
<name>A0ABP3S679_9ACTN</name>
<feature type="chain" id="PRO_5046495656" description="Phosphodiester glycosidase domain-containing protein" evidence="2">
    <location>
        <begin position="28"/>
        <end position="412"/>
    </location>
</feature>
<proteinExistence type="predicted"/>
<keyword evidence="2" id="KW-0732">Signal</keyword>
<accession>A0ABP3S679</accession>
<evidence type="ECO:0000259" key="3">
    <source>
        <dbReference type="Pfam" id="PF09992"/>
    </source>
</evidence>
<dbReference type="PANTHER" id="PTHR40446:SF2">
    <property type="entry name" value="N-ACETYLGLUCOSAMINE-1-PHOSPHODIESTER ALPHA-N-ACETYLGLUCOSAMINIDASE"/>
    <property type="match status" value="1"/>
</dbReference>
<feature type="signal peptide" evidence="2">
    <location>
        <begin position="1"/>
        <end position="27"/>
    </location>
</feature>
<feature type="region of interest" description="Disordered" evidence="1">
    <location>
        <begin position="232"/>
        <end position="252"/>
    </location>
</feature>
<evidence type="ECO:0000256" key="1">
    <source>
        <dbReference type="SAM" id="MobiDB-lite"/>
    </source>
</evidence>
<comment type="caution">
    <text evidence="4">The sequence shown here is derived from an EMBL/GenBank/DDBJ whole genome shotgun (WGS) entry which is preliminary data.</text>
</comment>
<evidence type="ECO:0000313" key="4">
    <source>
        <dbReference type="EMBL" id="GAA0627397.1"/>
    </source>
</evidence>
<dbReference type="Pfam" id="PF09992">
    <property type="entry name" value="NAGPA"/>
    <property type="match status" value="1"/>
</dbReference>
<dbReference type="Proteomes" id="UP001500957">
    <property type="component" value="Unassembled WGS sequence"/>
</dbReference>
<dbReference type="RefSeq" id="WP_344606846.1">
    <property type="nucleotide sequence ID" value="NZ_BAAAHE010000029.1"/>
</dbReference>
<gene>
    <name evidence="4" type="ORF">GCM10009547_33670</name>
</gene>
<sequence>MNGWLRRAGVPALTAVLALTALGPDGAAAPHAPAPPGLAAGQAAPTECRTPTTLVLEAPKQAFELPGGATVRIWQNRLKNKRTKRFVAVTIPAGTLVPRALAARNLTRPDKPANQVAPYPNAVVAINGAVYDTKTGVPRRALIVDGEIRKASSEQSQGLALYSGTRSAAWVLQQLTGEARTPYGSMPLAGINWQDLSTAGVNVYTRAWGPRAHPAGRRTVVVAGGRVTAVLGGKKRPRTRPGPGELHLTAPDGTISAESLKQLVPGDLVSLATDLTGDRPFEAGRPPVGEPDGLIGVSSALVRRGANHAGCGTRDNKLRPRSALAWTANGDLIIAAVSGRGKKGKGTAGASASQWAEYLLHLGAVHAVNLDGGGSTALLVRRSVGGPLERLDRTWGAQRKVADSLAFEVPAS</sequence>
<organism evidence="4 5">
    <name type="scientific">Sporichthya brevicatena</name>
    <dbReference type="NCBI Taxonomy" id="171442"/>
    <lineage>
        <taxon>Bacteria</taxon>
        <taxon>Bacillati</taxon>
        <taxon>Actinomycetota</taxon>
        <taxon>Actinomycetes</taxon>
        <taxon>Sporichthyales</taxon>
        <taxon>Sporichthyaceae</taxon>
        <taxon>Sporichthya</taxon>
    </lineage>
</organism>